<dbReference type="PANTHER" id="PTHR36842:SF1">
    <property type="entry name" value="PROTEIN TOLB"/>
    <property type="match status" value="1"/>
</dbReference>
<gene>
    <name evidence="3" type="ORF">C5Y98_29680</name>
</gene>
<dbReference type="Gene3D" id="2.130.10.10">
    <property type="entry name" value="YVTN repeat-like/Quinoprotein amine dehydrogenase"/>
    <property type="match status" value="1"/>
</dbReference>
<evidence type="ECO:0000313" key="4">
    <source>
        <dbReference type="Proteomes" id="UP000239388"/>
    </source>
</evidence>
<evidence type="ECO:0000313" key="3">
    <source>
        <dbReference type="EMBL" id="PQO26561.1"/>
    </source>
</evidence>
<dbReference type="InterPro" id="IPR011042">
    <property type="entry name" value="6-blade_b-propeller_TolB-like"/>
</dbReference>
<keyword evidence="2" id="KW-0732">Signal</keyword>
<evidence type="ECO:0000256" key="2">
    <source>
        <dbReference type="SAM" id="SignalP"/>
    </source>
</evidence>
<comment type="caution">
    <text evidence="3">The sequence shown here is derived from an EMBL/GenBank/DDBJ whole genome shotgun (WGS) entry which is preliminary data.</text>
</comment>
<evidence type="ECO:0000256" key="1">
    <source>
        <dbReference type="ARBA" id="ARBA00009820"/>
    </source>
</evidence>
<sequence length="406" mass="44925">MTSWQCCAAIVLALAIQAADLRSEETNPLAPWQSGVRIHDVAPHADRHVIHSYFNASPESPDGKWVLYYTSPTTNGESGDIRILERESGQETVLATDITTEDAHRAACQQWCNGGKNVVYHDCRDGRWLVITVDVATNQQKVLAEDRQVGFGSPASPWVPIYGCHWKPGPYRDLQLVHAVTGEIKTVVTAADVIRTYGDWTNEQFDSKDLSIFFPVMSPDASRVFFKISRPGNGDNFRSSKASYRQGKVVYDLEQERLMKLFKTWGHPSWSPDGSQIFEKGNIAVDLATGKSKRSAPSCISDHPSISPQGELFVTDADVTKRGYGKPGDWAIAVGSLSRDDFVLIDIFGNSQGAKSWRHNHPHPAFSADGKRIYYNVNEGPWTTLRVANAAEQPGETPLPSPDLEP</sequence>
<dbReference type="InterPro" id="IPR011659">
    <property type="entry name" value="WD40"/>
</dbReference>
<accession>A0A2S8F329</accession>
<proteinExistence type="inferred from homology"/>
<dbReference type="AlphaFoldDB" id="A0A2S8F329"/>
<dbReference type="EMBL" id="PUIB01000030">
    <property type="protein sequence ID" value="PQO26561.1"/>
    <property type="molecule type" value="Genomic_DNA"/>
</dbReference>
<dbReference type="InterPro" id="IPR015943">
    <property type="entry name" value="WD40/YVTN_repeat-like_dom_sf"/>
</dbReference>
<comment type="similarity">
    <text evidence="1">Belongs to the TolB family.</text>
</comment>
<feature type="signal peptide" evidence="2">
    <location>
        <begin position="1"/>
        <end position="18"/>
    </location>
</feature>
<dbReference type="Pfam" id="PF07676">
    <property type="entry name" value="PD40"/>
    <property type="match status" value="2"/>
</dbReference>
<name>A0A2S8F329_9BACT</name>
<organism evidence="3 4">
    <name type="scientific">Blastopirellula marina</name>
    <dbReference type="NCBI Taxonomy" id="124"/>
    <lineage>
        <taxon>Bacteria</taxon>
        <taxon>Pseudomonadati</taxon>
        <taxon>Planctomycetota</taxon>
        <taxon>Planctomycetia</taxon>
        <taxon>Pirellulales</taxon>
        <taxon>Pirellulaceae</taxon>
        <taxon>Blastopirellula</taxon>
    </lineage>
</organism>
<reference evidence="3 4" key="1">
    <citation type="submission" date="2018-02" db="EMBL/GenBank/DDBJ databases">
        <title>Comparative genomes isolates from brazilian mangrove.</title>
        <authorList>
            <person name="Araujo J.E."/>
            <person name="Taketani R.G."/>
            <person name="Silva M.C.P."/>
            <person name="Loureco M.V."/>
            <person name="Andreote F.D."/>
        </authorList>
    </citation>
    <scope>NUCLEOTIDE SEQUENCE [LARGE SCALE GENOMIC DNA]</scope>
    <source>
        <strain evidence="3 4">NAP PRIS-MGV</strain>
    </source>
</reference>
<dbReference type="OrthoDB" id="262125at2"/>
<dbReference type="Proteomes" id="UP000239388">
    <property type="component" value="Unassembled WGS sequence"/>
</dbReference>
<protein>
    <submittedName>
        <fullName evidence="3">Biopolymer transporter Tol</fullName>
    </submittedName>
</protein>
<dbReference type="SUPFAM" id="SSF82171">
    <property type="entry name" value="DPP6 N-terminal domain-like"/>
    <property type="match status" value="1"/>
</dbReference>
<dbReference type="RefSeq" id="WP_105360044.1">
    <property type="nucleotide sequence ID" value="NZ_PUIB01000030.1"/>
</dbReference>
<dbReference type="PANTHER" id="PTHR36842">
    <property type="entry name" value="PROTEIN TOLB HOMOLOG"/>
    <property type="match status" value="1"/>
</dbReference>
<dbReference type="Gene3D" id="2.120.10.30">
    <property type="entry name" value="TolB, C-terminal domain"/>
    <property type="match status" value="1"/>
</dbReference>
<feature type="chain" id="PRO_5015671180" evidence="2">
    <location>
        <begin position="19"/>
        <end position="406"/>
    </location>
</feature>